<name>A0ACC6L4P4_9SPHI</name>
<comment type="caution">
    <text evidence="1">The sequence shown here is derived from an EMBL/GenBank/DDBJ whole genome shotgun (WGS) entry which is preliminary data.</text>
</comment>
<organism evidence="1 2">
    <name type="scientific">Pedobacter africanus</name>
    <dbReference type="NCBI Taxonomy" id="151894"/>
    <lineage>
        <taxon>Bacteria</taxon>
        <taxon>Pseudomonadati</taxon>
        <taxon>Bacteroidota</taxon>
        <taxon>Sphingobacteriia</taxon>
        <taxon>Sphingobacteriales</taxon>
        <taxon>Sphingobacteriaceae</taxon>
        <taxon>Pedobacter</taxon>
    </lineage>
</organism>
<evidence type="ECO:0000313" key="1">
    <source>
        <dbReference type="EMBL" id="MDR6786476.1"/>
    </source>
</evidence>
<dbReference type="EMBL" id="JAVDTF010000007">
    <property type="protein sequence ID" value="MDR6786476.1"/>
    <property type="molecule type" value="Genomic_DNA"/>
</dbReference>
<proteinExistence type="predicted"/>
<dbReference type="Proteomes" id="UP001246858">
    <property type="component" value="Unassembled WGS sequence"/>
</dbReference>
<keyword evidence="2" id="KW-1185">Reference proteome</keyword>
<protein>
    <submittedName>
        <fullName evidence="1">Uncharacterized protein</fullName>
    </submittedName>
</protein>
<evidence type="ECO:0000313" key="2">
    <source>
        <dbReference type="Proteomes" id="UP001246858"/>
    </source>
</evidence>
<accession>A0ACC6L4P4</accession>
<sequence length="67" mass="7746">MSQTQAISNSLHSTRQYIDLFLTNLYALDMEKLNASQQLKVLSFYEQLIELLHSNTDLFNLIICPPD</sequence>
<gene>
    <name evidence="1" type="ORF">J2X78_005071</name>
</gene>
<reference evidence="1" key="1">
    <citation type="submission" date="2023-07" db="EMBL/GenBank/DDBJ databases">
        <title>Sorghum-associated microbial communities from plants grown in Nebraska, USA.</title>
        <authorList>
            <person name="Schachtman D."/>
        </authorList>
    </citation>
    <scope>NUCLEOTIDE SEQUENCE</scope>
    <source>
        <strain evidence="1">2697</strain>
    </source>
</reference>